<dbReference type="InterPro" id="IPR036291">
    <property type="entry name" value="NAD(P)-bd_dom_sf"/>
</dbReference>
<evidence type="ECO:0000313" key="4">
    <source>
        <dbReference type="EMBL" id="KAJ3831422.1"/>
    </source>
</evidence>
<keyword evidence="5" id="KW-1185">Reference proteome</keyword>
<evidence type="ECO:0000259" key="3">
    <source>
        <dbReference type="Pfam" id="PF01370"/>
    </source>
</evidence>
<proteinExistence type="inferred from homology"/>
<feature type="domain" description="NAD-dependent epimerase/dehydratase" evidence="3">
    <location>
        <begin position="13"/>
        <end position="275"/>
    </location>
</feature>
<evidence type="ECO:0000256" key="2">
    <source>
        <dbReference type="ARBA" id="ARBA00023445"/>
    </source>
</evidence>
<comment type="similarity">
    <text evidence="2">Belongs to the NAD(P)-dependent epimerase/dehydratase family. Dihydroflavonol-4-reductase subfamily.</text>
</comment>
<dbReference type="PANTHER" id="PTHR10366">
    <property type="entry name" value="NAD DEPENDENT EPIMERASE/DEHYDRATASE"/>
    <property type="match status" value="1"/>
</dbReference>
<name>A0AA38U9S3_9AGAR</name>
<dbReference type="InterPro" id="IPR001509">
    <property type="entry name" value="Epimerase_deHydtase"/>
</dbReference>
<reference evidence="4" key="1">
    <citation type="submission" date="2022-08" db="EMBL/GenBank/DDBJ databases">
        <authorList>
            <consortium name="DOE Joint Genome Institute"/>
            <person name="Min B."/>
            <person name="Riley R."/>
            <person name="Sierra-Patev S."/>
            <person name="Naranjo-Ortiz M."/>
            <person name="Looney B."/>
            <person name="Konkel Z."/>
            <person name="Slot J.C."/>
            <person name="Sakamoto Y."/>
            <person name="Steenwyk J.L."/>
            <person name="Rokas A."/>
            <person name="Carro J."/>
            <person name="Camarero S."/>
            <person name="Ferreira P."/>
            <person name="Molpeceres G."/>
            <person name="Ruiz-Duenas F.J."/>
            <person name="Serrano A."/>
            <person name="Henrissat B."/>
            <person name="Drula E."/>
            <person name="Hughes K.W."/>
            <person name="Mata J.L."/>
            <person name="Ishikawa N.K."/>
            <person name="Vargas-Isla R."/>
            <person name="Ushijima S."/>
            <person name="Smith C.A."/>
            <person name="Ahrendt S."/>
            <person name="Andreopoulos W."/>
            <person name="He G."/>
            <person name="Labutti K."/>
            <person name="Lipzen A."/>
            <person name="Ng V."/>
            <person name="Sandor L."/>
            <person name="Barry K."/>
            <person name="Martinez A.T."/>
            <person name="Xiao Y."/>
            <person name="Gibbons J.G."/>
            <person name="Terashima K."/>
            <person name="Hibbett D.S."/>
            <person name="Grigoriev I.V."/>
        </authorList>
    </citation>
    <scope>NUCLEOTIDE SEQUENCE</scope>
    <source>
        <strain evidence="4">TFB9207</strain>
    </source>
</reference>
<dbReference type="Gene3D" id="3.40.50.720">
    <property type="entry name" value="NAD(P)-binding Rossmann-like Domain"/>
    <property type="match status" value="1"/>
</dbReference>
<evidence type="ECO:0000256" key="1">
    <source>
        <dbReference type="ARBA" id="ARBA00023002"/>
    </source>
</evidence>
<accession>A0AA38U9S3</accession>
<dbReference type="InterPro" id="IPR050425">
    <property type="entry name" value="NAD(P)_dehydrat-like"/>
</dbReference>
<dbReference type="EMBL" id="MU807485">
    <property type="protein sequence ID" value="KAJ3831422.1"/>
    <property type="molecule type" value="Genomic_DNA"/>
</dbReference>
<keyword evidence="1" id="KW-0560">Oxidoreductase</keyword>
<dbReference type="PANTHER" id="PTHR10366:SF564">
    <property type="entry name" value="STEROL-4-ALPHA-CARBOXYLATE 3-DEHYDROGENASE, DECARBOXYLATING"/>
    <property type="match status" value="1"/>
</dbReference>
<gene>
    <name evidence="4" type="ORF">F5878DRAFT_549584</name>
</gene>
<organism evidence="4 5">
    <name type="scientific">Lentinula raphanica</name>
    <dbReference type="NCBI Taxonomy" id="153919"/>
    <lineage>
        <taxon>Eukaryota</taxon>
        <taxon>Fungi</taxon>
        <taxon>Dikarya</taxon>
        <taxon>Basidiomycota</taxon>
        <taxon>Agaricomycotina</taxon>
        <taxon>Agaricomycetes</taxon>
        <taxon>Agaricomycetidae</taxon>
        <taxon>Agaricales</taxon>
        <taxon>Marasmiineae</taxon>
        <taxon>Omphalotaceae</taxon>
        <taxon>Lentinula</taxon>
    </lineage>
</organism>
<dbReference type="GO" id="GO:0016616">
    <property type="term" value="F:oxidoreductase activity, acting on the CH-OH group of donors, NAD or NADP as acceptor"/>
    <property type="evidence" value="ECO:0007669"/>
    <property type="project" value="TreeGrafter"/>
</dbReference>
<dbReference type="Pfam" id="PF01370">
    <property type="entry name" value="Epimerase"/>
    <property type="match status" value="1"/>
</dbReference>
<comment type="caution">
    <text evidence="4">The sequence shown here is derived from an EMBL/GenBank/DDBJ whole genome shotgun (WGS) entry which is preliminary data.</text>
</comment>
<protein>
    <submittedName>
        <fullName evidence="4">D-lactaldehyde dehydrogenase</fullName>
    </submittedName>
</protein>
<dbReference type="SUPFAM" id="SSF51735">
    <property type="entry name" value="NAD(P)-binding Rossmann-fold domains"/>
    <property type="match status" value="1"/>
</dbReference>
<evidence type="ECO:0000313" key="5">
    <source>
        <dbReference type="Proteomes" id="UP001163846"/>
    </source>
</evidence>
<dbReference type="AlphaFoldDB" id="A0AA38U9S3"/>
<sequence>MPALSSKDAAPTVLVSGANGYLATWIIDVLLKRGYIIRAAVRTEAKGQDVLELFQSHREKGKIDLVVVGDIATEGAFNEAVKDVDGIIHTATPVHLGAREPSEMIDPAVNGTLGLLKSAMKFGNNLKRVIITSSCAAVKEAVLKPNLDETDWNELSVLECEQKGKNAHPLDMYAASKTISEKSAWQFVKEHASELKWDLTVLTPPWIFGPPLHKVTSLENLNSSNMYWYKAVYGEIAFGQDPDTDPMHGWMDIRDAAEAHARAMETPAAGGERIIVCAGSPYVWNDLREFPILASTCIPVLYGDAAKGVPPKVHSVGIIFNTAKADRILGLEYRSLKQMTSDMLAYVTKMGWQCQVR</sequence>
<dbReference type="Proteomes" id="UP001163846">
    <property type="component" value="Unassembled WGS sequence"/>
</dbReference>